<name>A0A0A8Y010_ARUDO</name>
<evidence type="ECO:0000256" key="1">
    <source>
        <dbReference type="SAM" id="MobiDB-lite"/>
    </source>
</evidence>
<evidence type="ECO:0000313" key="2">
    <source>
        <dbReference type="EMBL" id="JAD19476.1"/>
    </source>
</evidence>
<dbReference type="EMBL" id="GBRH01278419">
    <property type="protein sequence ID" value="JAD19476.1"/>
    <property type="molecule type" value="Transcribed_RNA"/>
</dbReference>
<sequence length="102" mass="11027">MQQAGRMMKRMAMIDITTTGLITVLPIPLVRFPPRIRTVHGIVASPNNLVQPWITQRGEPSSVTSDFILSIAPTVNPMSAATLGGDHSSFSISTNKPFALPK</sequence>
<organism evidence="2">
    <name type="scientific">Arundo donax</name>
    <name type="common">Giant reed</name>
    <name type="synonym">Donax arundinaceus</name>
    <dbReference type="NCBI Taxonomy" id="35708"/>
    <lineage>
        <taxon>Eukaryota</taxon>
        <taxon>Viridiplantae</taxon>
        <taxon>Streptophyta</taxon>
        <taxon>Embryophyta</taxon>
        <taxon>Tracheophyta</taxon>
        <taxon>Spermatophyta</taxon>
        <taxon>Magnoliopsida</taxon>
        <taxon>Liliopsida</taxon>
        <taxon>Poales</taxon>
        <taxon>Poaceae</taxon>
        <taxon>PACMAD clade</taxon>
        <taxon>Arundinoideae</taxon>
        <taxon>Arundineae</taxon>
        <taxon>Arundo</taxon>
    </lineage>
</organism>
<accession>A0A0A8Y010</accession>
<dbReference type="AlphaFoldDB" id="A0A0A8Y010"/>
<reference evidence="2" key="1">
    <citation type="submission" date="2014-09" db="EMBL/GenBank/DDBJ databases">
        <authorList>
            <person name="Magalhaes I.L.F."/>
            <person name="Oliveira U."/>
            <person name="Santos F.R."/>
            <person name="Vidigal T.H.D.A."/>
            <person name="Brescovit A.D."/>
            <person name="Santos A.J."/>
        </authorList>
    </citation>
    <scope>NUCLEOTIDE SEQUENCE</scope>
    <source>
        <tissue evidence="2">Shoot tissue taken approximately 20 cm above the soil surface</tissue>
    </source>
</reference>
<reference evidence="2" key="2">
    <citation type="journal article" date="2015" name="Data Brief">
        <title>Shoot transcriptome of the giant reed, Arundo donax.</title>
        <authorList>
            <person name="Barrero R.A."/>
            <person name="Guerrero F.D."/>
            <person name="Moolhuijzen P."/>
            <person name="Goolsby J.A."/>
            <person name="Tidwell J."/>
            <person name="Bellgard S.E."/>
            <person name="Bellgard M.I."/>
        </authorList>
    </citation>
    <scope>NUCLEOTIDE SEQUENCE</scope>
    <source>
        <tissue evidence="2">Shoot tissue taken approximately 20 cm above the soil surface</tissue>
    </source>
</reference>
<proteinExistence type="predicted"/>
<feature type="region of interest" description="Disordered" evidence="1">
    <location>
        <begin position="83"/>
        <end position="102"/>
    </location>
</feature>
<protein>
    <submittedName>
        <fullName evidence="2">Uncharacterized protein</fullName>
    </submittedName>
</protein>